<dbReference type="InterPro" id="IPR040026">
    <property type="entry name" value="FliD"/>
</dbReference>
<keyword evidence="8" id="KW-0969">Cilium</keyword>
<dbReference type="PANTHER" id="PTHR30288">
    <property type="entry name" value="FLAGELLAR CAP/ASSEMBLY PROTEIN FLID"/>
    <property type="match status" value="1"/>
</dbReference>
<comment type="similarity">
    <text evidence="1 5">Belongs to the FliD family.</text>
</comment>
<evidence type="ECO:0000256" key="2">
    <source>
        <dbReference type="ARBA" id="ARBA00011255"/>
    </source>
</evidence>
<evidence type="ECO:0000256" key="3">
    <source>
        <dbReference type="ARBA" id="ARBA00023054"/>
    </source>
</evidence>
<dbReference type="AlphaFoldDB" id="A0A4Y5YH55"/>
<comment type="function">
    <text evidence="5">Required for morphogenesis and for the elongation of the flagellar filament by facilitating polymerization of the flagellin monomers at the tip of growing filament. Forms a capping structure, which prevents flagellin subunits (transported through the central channel of the flagellum) from leaking out without polymerization at the distal end.</text>
</comment>
<keyword evidence="5" id="KW-0964">Secreted</keyword>
<dbReference type="GO" id="GO:0009424">
    <property type="term" value="C:bacterial-type flagellum hook"/>
    <property type="evidence" value="ECO:0007669"/>
    <property type="project" value="UniProtKB-UniRule"/>
</dbReference>
<evidence type="ECO:0000259" key="6">
    <source>
        <dbReference type="Pfam" id="PF02465"/>
    </source>
</evidence>
<dbReference type="InterPro" id="IPR003481">
    <property type="entry name" value="FliD_N"/>
</dbReference>
<feature type="domain" description="Flagellar hook-associated protein 2 C-terminal" evidence="7">
    <location>
        <begin position="212"/>
        <end position="432"/>
    </location>
</feature>
<organism evidence="8 9">
    <name type="scientific">Shewanella polaris</name>
    <dbReference type="NCBI Taxonomy" id="2588449"/>
    <lineage>
        <taxon>Bacteria</taxon>
        <taxon>Pseudomonadati</taxon>
        <taxon>Pseudomonadota</taxon>
        <taxon>Gammaproteobacteria</taxon>
        <taxon>Alteromonadales</taxon>
        <taxon>Shewanellaceae</taxon>
        <taxon>Shewanella</taxon>
    </lineage>
</organism>
<dbReference type="KEGG" id="spol:FH971_13810"/>
<dbReference type="GO" id="GO:0071973">
    <property type="term" value="P:bacterial-type flagellum-dependent cell motility"/>
    <property type="evidence" value="ECO:0007669"/>
    <property type="project" value="TreeGrafter"/>
</dbReference>
<dbReference type="InterPro" id="IPR010810">
    <property type="entry name" value="Flagellin_hook_IN_motif"/>
</dbReference>
<keyword evidence="9" id="KW-1185">Reference proteome</keyword>
<keyword evidence="4 5" id="KW-0975">Bacterial flagellum</keyword>
<dbReference type="EMBL" id="CP041036">
    <property type="protein sequence ID" value="QDE31938.1"/>
    <property type="molecule type" value="Genomic_DNA"/>
</dbReference>
<dbReference type="Gene3D" id="3.30.70.2120">
    <property type="match status" value="1"/>
</dbReference>
<dbReference type="InterPro" id="IPR010809">
    <property type="entry name" value="FliD_C"/>
</dbReference>
<evidence type="ECO:0000313" key="8">
    <source>
        <dbReference type="EMBL" id="QDE31938.1"/>
    </source>
</evidence>
<dbReference type="GO" id="GO:0007155">
    <property type="term" value="P:cell adhesion"/>
    <property type="evidence" value="ECO:0007669"/>
    <property type="project" value="InterPro"/>
</dbReference>
<feature type="domain" description="Flagellar hook-associated protein 2 N-terminal" evidence="6">
    <location>
        <begin position="10"/>
        <end position="107"/>
    </location>
</feature>
<sequence length="454" mass="47312">MGLTSVGLGSGLDINGIVSALVSSEQAPKVAQFDAKEGEINSEISAIGFLKSALSEFQDSLSFLSDTDSFDSQVVKLSKSTYLSSTVTDDAVSGSYSVAVEQLAQSQKVGSVAVSDVTAALDEGSLNFAIDGDSFDIDVTADDTLQTLVAKINNADDNVGVTATIVNSDDGAKLVLTSNETGTANNITVSATDTGAGTVLADTFAMTELQPAKDSIVYIDGLKLTSSSNTVEDAIDGVTLNLKDADVDELTTLTVSQNTSSVKTGIKAFVEAFNSLSETISGLTSYNAATQTAGTLQGDSLPRGIQSQLRNVMSSSFSTSDGNLSLASIGITTTRSGTLEIDDDILTAALESNISGIKDMFTAEDSGVATKLDGYLDSYVGTGSIIDSRDTSLDSSLERLADQREAFATKMAAFEARLYTQYNYMDLIVGQLSTQSSDLQSRLDSLPGLVSQND</sequence>
<keyword evidence="8" id="KW-0282">Flagellum</keyword>
<name>A0A4Y5YH55_9GAMM</name>
<gene>
    <name evidence="8" type="ORF">FH971_13810</name>
</gene>
<dbReference type="Pfam" id="PF02465">
    <property type="entry name" value="FliD_N"/>
    <property type="match status" value="1"/>
</dbReference>
<proteinExistence type="inferred from homology"/>
<evidence type="ECO:0000259" key="7">
    <source>
        <dbReference type="Pfam" id="PF07195"/>
    </source>
</evidence>
<accession>A0A4Y5YH55</accession>
<dbReference type="GO" id="GO:0005576">
    <property type="term" value="C:extracellular region"/>
    <property type="evidence" value="ECO:0007669"/>
    <property type="project" value="UniProtKB-SubCell"/>
</dbReference>
<dbReference type="Pfam" id="PF07195">
    <property type="entry name" value="FliD_C"/>
    <property type="match status" value="1"/>
</dbReference>
<reference evidence="8 9" key="1">
    <citation type="submission" date="2019-06" db="EMBL/GenBank/DDBJ databases">
        <title>The genome of Shewanella sp. SM1901.</title>
        <authorList>
            <person name="Cha Q."/>
        </authorList>
    </citation>
    <scope>NUCLEOTIDE SEQUENCE [LARGE SCALE GENOMIC DNA]</scope>
    <source>
        <strain evidence="8 9">SM1901</strain>
    </source>
</reference>
<evidence type="ECO:0000256" key="4">
    <source>
        <dbReference type="ARBA" id="ARBA00023143"/>
    </source>
</evidence>
<keyword evidence="3" id="KW-0175">Coiled coil</keyword>
<dbReference type="Proteomes" id="UP000319809">
    <property type="component" value="Chromosome"/>
</dbReference>
<dbReference type="Pfam" id="PF07196">
    <property type="entry name" value="Flagellin_IN"/>
    <property type="match status" value="1"/>
</dbReference>
<dbReference type="PANTHER" id="PTHR30288:SF0">
    <property type="entry name" value="FLAGELLAR HOOK-ASSOCIATED PROTEIN 2"/>
    <property type="match status" value="1"/>
</dbReference>
<comment type="subunit">
    <text evidence="2 5">Homopentamer.</text>
</comment>
<dbReference type="GO" id="GO:0009421">
    <property type="term" value="C:bacterial-type flagellum filament cap"/>
    <property type="evidence" value="ECO:0007669"/>
    <property type="project" value="InterPro"/>
</dbReference>
<evidence type="ECO:0000256" key="1">
    <source>
        <dbReference type="ARBA" id="ARBA00009764"/>
    </source>
</evidence>
<evidence type="ECO:0000256" key="5">
    <source>
        <dbReference type="RuleBase" id="RU362066"/>
    </source>
</evidence>
<comment type="subcellular location">
    <subcellularLocation>
        <location evidence="5">Secreted</location>
    </subcellularLocation>
    <subcellularLocation>
        <location evidence="5">Bacterial flagellum</location>
    </subcellularLocation>
</comment>
<keyword evidence="8" id="KW-0966">Cell projection</keyword>
<protein>
    <recommendedName>
        <fullName evidence="5">Flagellar hook-associated protein 2</fullName>
        <shortName evidence="5">HAP2</shortName>
    </recommendedName>
    <alternativeName>
        <fullName evidence="5">Flagellar cap protein</fullName>
    </alternativeName>
</protein>
<evidence type="ECO:0000313" key="9">
    <source>
        <dbReference type="Proteomes" id="UP000319809"/>
    </source>
</evidence>
<dbReference type="RefSeq" id="WP_140234688.1">
    <property type="nucleotide sequence ID" value="NZ_CP041036.1"/>
</dbReference>